<dbReference type="EMBL" id="HACA01030801">
    <property type="protein sequence ID" value="CDW48162.1"/>
    <property type="molecule type" value="Transcribed_RNA"/>
</dbReference>
<dbReference type="InterPro" id="IPR017452">
    <property type="entry name" value="GPCR_Rhodpsn_7TM"/>
</dbReference>
<dbReference type="AlphaFoldDB" id="A0A0K2VDA7"/>
<dbReference type="Gene3D" id="1.20.1070.10">
    <property type="entry name" value="Rhodopsin 7-helix transmembrane proteins"/>
    <property type="match status" value="1"/>
</dbReference>
<dbReference type="PANTHER" id="PTHR24241:SF59">
    <property type="entry name" value="ADIPOKINETIC HORMONE RECEPTOR, ISOFORM C"/>
    <property type="match status" value="1"/>
</dbReference>
<organism evidence="11">
    <name type="scientific">Lepeophtheirus salmonis</name>
    <name type="common">Salmon louse</name>
    <name type="synonym">Caligus salmonis</name>
    <dbReference type="NCBI Taxonomy" id="72036"/>
    <lineage>
        <taxon>Eukaryota</taxon>
        <taxon>Metazoa</taxon>
        <taxon>Ecdysozoa</taxon>
        <taxon>Arthropoda</taxon>
        <taxon>Crustacea</taxon>
        <taxon>Multicrustacea</taxon>
        <taxon>Hexanauplia</taxon>
        <taxon>Copepoda</taxon>
        <taxon>Siphonostomatoida</taxon>
        <taxon>Caligidae</taxon>
        <taxon>Lepeophtheirus</taxon>
    </lineage>
</organism>
<evidence type="ECO:0000256" key="8">
    <source>
        <dbReference type="RuleBase" id="RU000688"/>
    </source>
</evidence>
<dbReference type="PROSITE" id="PS00237">
    <property type="entry name" value="G_PROTEIN_RECEP_F1_1"/>
    <property type="match status" value="1"/>
</dbReference>
<dbReference type="InterPro" id="IPR000276">
    <property type="entry name" value="GPCR_Rhodpsn"/>
</dbReference>
<keyword evidence="5 9" id="KW-1133">Transmembrane helix</keyword>
<dbReference type="GO" id="GO:0004930">
    <property type="term" value="F:G protein-coupled receptor activity"/>
    <property type="evidence" value="ECO:0007669"/>
    <property type="project" value="UniProtKB-KW"/>
</dbReference>
<feature type="transmembrane region" description="Helical" evidence="9">
    <location>
        <begin position="44"/>
        <end position="65"/>
    </location>
</feature>
<reference evidence="11" key="1">
    <citation type="submission" date="2014-05" db="EMBL/GenBank/DDBJ databases">
        <authorList>
            <person name="Chronopoulou M."/>
        </authorList>
    </citation>
    <scope>NUCLEOTIDE SEQUENCE</scope>
    <source>
        <tissue evidence="11">Whole organism</tissue>
    </source>
</reference>
<name>A0A0K2VDA7_LEPSM</name>
<evidence type="ECO:0000256" key="5">
    <source>
        <dbReference type="ARBA" id="ARBA00022989"/>
    </source>
</evidence>
<sequence>MEDLSTLNVTTSKLYHSNLLNQSLNASLTNFQEFVFNRRLLLNVIAYCIMFMIGTVSNISVFVAAYRRSRIGSSQFLRTNVHSMVLHLTVADLIVTIIVIPVEIFWRISVQWYIGNLCCKGFMFLRAFGFYLSSMTLVCLSLDRYIAISQPLATLEPRSNRRRGRIMLLCAWIISGFCALPQVIVFRVLKHPKHAFYQCTSMDFFAELYKSANITEPLITTEQAQNLYSVFFLGVVYFSPLLVIIITYYNVWRKVLENPCSSGQNTTRVIPMRYTFSNRKQRVSTSVQQSGNNTYRKRSIEKDFANFNTETQIQNVESENEDTFIELKVKRINRRNRTGSCMPRNGSHLSR</sequence>
<dbReference type="GO" id="GO:0042277">
    <property type="term" value="F:peptide binding"/>
    <property type="evidence" value="ECO:0007669"/>
    <property type="project" value="TreeGrafter"/>
</dbReference>
<protein>
    <recommendedName>
        <fullName evidence="10">G-protein coupled receptors family 1 profile domain-containing protein</fullName>
    </recommendedName>
</protein>
<feature type="transmembrane region" description="Helical" evidence="9">
    <location>
        <begin position="227"/>
        <end position="249"/>
    </location>
</feature>
<dbReference type="PROSITE" id="PS50262">
    <property type="entry name" value="G_PROTEIN_RECEP_F1_2"/>
    <property type="match status" value="1"/>
</dbReference>
<comment type="subcellular location">
    <subcellularLocation>
        <location evidence="1">Cell membrane</location>
        <topology evidence="1">Multi-pass membrane protein</topology>
    </subcellularLocation>
</comment>
<keyword evidence="8" id="KW-0297">G-protein coupled receptor</keyword>
<comment type="similarity">
    <text evidence="2 8">Belongs to the G-protein coupled receptor 1 family.</text>
</comment>
<keyword evidence="6 9" id="KW-0472">Membrane</keyword>
<dbReference type="PRINTS" id="PR00237">
    <property type="entry name" value="GPCRRHODOPSN"/>
</dbReference>
<feature type="transmembrane region" description="Helical" evidence="9">
    <location>
        <begin position="85"/>
        <end position="108"/>
    </location>
</feature>
<dbReference type="GO" id="GO:0005886">
    <property type="term" value="C:plasma membrane"/>
    <property type="evidence" value="ECO:0007669"/>
    <property type="project" value="UniProtKB-SubCell"/>
</dbReference>
<evidence type="ECO:0000256" key="7">
    <source>
        <dbReference type="ARBA" id="ARBA00023170"/>
    </source>
</evidence>
<evidence type="ECO:0000256" key="6">
    <source>
        <dbReference type="ARBA" id="ARBA00023136"/>
    </source>
</evidence>
<keyword evidence="3" id="KW-1003">Cell membrane</keyword>
<dbReference type="SUPFAM" id="SSF81321">
    <property type="entry name" value="Family A G protein-coupled receptor-like"/>
    <property type="match status" value="1"/>
</dbReference>
<evidence type="ECO:0000256" key="4">
    <source>
        <dbReference type="ARBA" id="ARBA00022692"/>
    </source>
</evidence>
<feature type="domain" description="G-protein coupled receptors family 1 profile" evidence="10">
    <location>
        <begin position="57"/>
        <end position="287"/>
    </location>
</feature>
<evidence type="ECO:0000256" key="2">
    <source>
        <dbReference type="ARBA" id="ARBA00010663"/>
    </source>
</evidence>
<evidence type="ECO:0000259" key="10">
    <source>
        <dbReference type="PROSITE" id="PS50262"/>
    </source>
</evidence>
<accession>A0A0K2VDA7</accession>
<dbReference type="Pfam" id="PF00001">
    <property type="entry name" value="7tm_1"/>
    <property type="match status" value="1"/>
</dbReference>
<dbReference type="PANTHER" id="PTHR24241">
    <property type="entry name" value="NEUROPEPTIDE RECEPTOR-RELATED G-PROTEIN COUPLED RECEPTOR"/>
    <property type="match status" value="1"/>
</dbReference>
<feature type="transmembrane region" description="Helical" evidence="9">
    <location>
        <begin position="166"/>
        <end position="186"/>
    </location>
</feature>
<dbReference type="GO" id="GO:0032870">
    <property type="term" value="P:cellular response to hormone stimulus"/>
    <property type="evidence" value="ECO:0007669"/>
    <property type="project" value="TreeGrafter"/>
</dbReference>
<feature type="transmembrane region" description="Helical" evidence="9">
    <location>
        <begin position="128"/>
        <end position="146"/>
    </location>
</feature>
<keyword evidence="7 8" id="KW-0675">Receptor</keyword>
<evidence type="ECO:0000256" key="9">
    <source>
        <dbReference type="SAM" id="Phobius"/>
    </source>
</evidence>
<proteinExistence type="inferred from homology"/>
<evidence type="ECO:0000256" key="1">
    <source>
        <dbReference type="ARBA" id="ARBA00004651"/>
    </source>
</evidence>
<dbReference type="OrthoDB" id="6435638at2759"/>
<evidence type="ECO:0000256" key="3">
    <source>
        <dbReference type="ARBA" id="ARBA00022475"/>
    </source>
</evidence>
<feature type="non-terminal residue" evidence="11">
    <location>
        <position position="351"/>
    </location>
</feature>
<keyword evidence="8" id="KW-0807">Transducer</keyword>
<keyword evidence="4 8" id="KW-0812">Transmembrane</keyword>
<evidence type="ECO:0000313" key="11">
    <source>
        <dbReference type="EMBL" id="CDW48162.1"/>
    </source>
</evidence>